<protein>
    <recommendedName>
        <fullName evidence="2">EthD domain-containing protein</fullName>
    </recommendedName>
</protein>
<evidence type="ECO:0000313" key="3">
    <source>
        <dbReference type="EMBL" id="KAJ9618348.1"/>
    </source>
</evidence>
<dbReference type="Proteomes" id="UP001172681">
    <property type="component" value="Unassembled WGS sequence"/>
</dbReference>
<dbReference type="AlphaFoldDB" id="A0AA39CSB9"/>
<dbReference type="EMBL" id="JAPDRN010000143">
    <property type="protein sequence ID" value="KAJ9618348.1"/>
    <property type="molecule type" value="Genomic_DNA"/>
</dbReference>
<feature type="domain" description="EthD" evidence="2">
    <location>
        <begin position="13"/>
        <end position="65"/>
    </location>
</feature>
<evidence type="ECO:0000313" key="4">
    <source>
        <dbReference type="Proteomes" id="UP001172681"/>
    </source>
</evidence>
<sequence>MSSTQVFDSVFGARQGGPFNANQHWVGRDDVTELFFRNGEHVLRCFTSDHVKEKVGPDGAQFADFETNVVLMAHEKVVDVIDTRLATRRLEPGLFKPGGSATVALYFISSADHGTEGKRLEARLTPLLVDALQRHCQDEVWRLEANIGTASKEFDLASYFGGGGMPPFCLVYKAFLKGRASVPFFRKSQRTFEATAHENFDVHSSFVLFGEEALIMDMDGEIRFAPDRQPCFPDLPGPTHLSI</sequence>
<evidence type="ECO:0000256" key="1">
    <source>
        <dbReference type="ARBA" id="ARBA00005986"/>
    </source>
</evidence>
<reference evidence="3" key="1">
    <citation type="submission" date="2022-10" db="EMBL/GenBank/DDBJ databases">
        <title>Culturing micro-colonial fungi from biological soil crusts in the Mojave desert and describing Neophaeococcomyces mojavensis, and introducing the new genera and species Taxawa tesnikishii.</title>
        <authorList>
            <person name="Kurbessoian T."/>
            <person name="Stajich J.E."/>
        </authorList>
    </citation>
    <scope>NUCLEOTIDE SEQUENCE</scope>
    <source>
        <strain evidence="3">TK_35</strain>
    </source>
</reference>
<dbReference type="GO" id="GO:0016491">
    <property type="term" value="F:oxidoreductase activity"/>
    <property type="evidence" value="ECO:0007669"/>
    <property type="project" value="InterPro"/>
</dbReference>
<proteinExistence type="inferred from homology"/>
<gene>
    <name evidence="3" type="ORF">H2204_013079</name>
</gene>
<evidence type="ECO:0000259" key="2">
    <source>
        <dbReference type="Pfam" id="PF07110"/>
    </source>
</evidence>
<dbReference type="Pfam" id="PF07110">
    <property type="entry name" value="EthD"/>
    <property type="match status" value="1"/>
</dbReference>
<name>A0AA39CSB9_9EURO</name>
<organism evidence="3 4">
    <name type="scientific">Knufia peltigerae</name>
    <dbReference type="NCBI Taxonomy" id="1002370"/>
    <lineage>
        <taxon>Eukaryota</taxon>
        <taxon>Fungi</taxon>
        <taxon>Dikarya</taxon>
        <taxon>Ascomycota</taxon>
        <taxon>Pezizomycotina</taxon>
        <taxon>Eurotiomycetes</taxon>
        <taxon>Chaetothyriomycetidae</taxon>
        <taxon>Chaetothyriales</taxon>
        <taxon>Trichomeriaceae</taxon>
        <taxon>Knufia</taxon>
    </lineage>
</organism>
<comment type="caution">
    <text evidence="3">The sequence shown here is derived from an EMBL/GenBank/DDBJ whole genome shotgun (WGS) entry which is preliminary data.</text>
</comment>
<dbReference type="InterPro" id="IPR009799">
    <property type="entry name" value="EthD_dom"/>
</dbReference>
<comment type="similarity">
    <text evidence="1">Belongs to the tpcK family.</text>
</comment>
<accession>A0AA39CSB9</accession>
<keyword evidence="4" id="KW-1185">Reference proteome</keyword>